<dbReference type="Proteomes" id="UP000031668">
    <property type="component" value="Unassembled WGS sequence"/>
</dbReference>
<dbReference type="InterPro" id="IPR028934">
    <property type="entry name" value="Vps26-related"/>
</dbReference>
<comment type="caution">
    <text evidence="2">The sequence shown here is derived from an EMBL/GenBank/DDBJ whole genome shotgun (WGS) entry which is preliminary data.</text>
</comment>
<gene>
    <name evidence="2" type="ORF">RF11_07324</name>
</gene>
<evidence type="ECO:0000313" key="2">
    <source>
        <dbReference type="EMBL" id="KII67697.1"/>
    </source>
</evidence>
<dbReference type="InterPro" id="IPR014752">
    <property type="entry name" value="Arrestin-like_C"/>
</dbReference>
<dbReference type="Gene3D" id="2.60.40.640">
    <property type="match status" value="2"/>
</dbReference>
<dbReference type="OrthoDB" id="3821113at2759"/>
<organism evidence="2 3">
    <name type="scientific">Thelohanellus kitauei</name>
    <name type="common">Myxosporean</name>
    <dbReference type="NCBI Taxonomy" id="669202"/>
    <lineage>
        <taxon>Eukaryota</taxon>
        <taxon>Metazoa</taxon>
        <taxon>Cnidaria</taxon>
        <taxon>Myxozoa</taxon>
        <taxon>Myxosporea</taxon>
        <taxon>Bivalvulida</taxon>
        <taxon>Platysporina</taxon>
        <taxon>Myxobolidae</taxon>
        <taxon>Thelohanellus</taxon>
    </lineage>
</organism>
<accession>A0A0C2N1D8</accession>
<dbReference type="Pfam" id="PF03643">
    <property type="entry name" value="Vps26"/>
    <property type="match status" value="1"/>
</dbReference>
<protein>
    <submittedName>
        <fullName evidence="2">Vacuolar protein sorting-associated protein 26B</fullName>
    </submittedName>
</protein>
<dbReference type="AlphaFoldDB" id="A0A0C2N1D8"/>
<name>A0A0C2N1D8_THEKT</name>
<dbReference type="EMBL" id="JWZT01003122">
    <property type="protein sequence ID" value="KII67697.1"/>
    <property type="molecule type" value="Genomic_DNA"/>
</dbReference>
<evidence type="ECO:0000256" key="1">
    <source>
        <dbReference type="ARBA" id="ARBA00009100"/>
    </source>
</evidence>
<keyword evidence="3" id="KW-1185">Reference proteome</keyword>
<dbReference type="PANTHER" id="PTHR12233">
    <property type="entry name" value="VACUOLAR PROTEIN SORTING 26 RELATED"/>
    <property type="match status" value="1"/>
</dbReference>
<dbReference type="OMA" id="GQNTFNE"/>
<reference evidence="2 3" key="1">
    <citation type="journal article" date="2014" name="Genome Biol. Evol.">
        <title>The genome of the myxosporean Thelohanellus kitauei shows adaptations to nutrient acquisition within its fish host.</title>
        <authorList>
            <person name="Yang Y."/>
            <person name="Xiong J."/>
            <person name="Zhou Z."/>
            <person name="Huo F."/>
            <person name="Miao W."/>
            <person name="Ran C."/>
            <person name="Liu Y."/>
            <person name="Zhang J."/>
            <person name="Feng J."/>
            <person name="Wang M."/>
            <person name="Wang M."/>
            <person name="Wang L."/>
            <person name="Yao B."/>
        </authorList>
    </citation>
    <scope>NUCLEOTIDE SEQUENCE [LARGE SCALE GENOMIC DNA]</scope>
    <source>
        <strain evidence="2">Wuqing</strain>
    </source>
</reference>
<sequence>MMNYFIQKINPGTLDIVVRKINPNSDQDEQNGQENQQSQKENFVEEPPFFADSDSLSCDITVRLPIHHIPIHQKRLKIKFLGIITNLIDGNVTVFSKDVKKIDEPLTITKTRTFNFDFNNVKFPYDTFHGHLFKITYEIFTRLERSNGSMTETKEITARSAPVHLSINNRIKKIAMGLSGVIGVECSLNKEEYDLTDTIVGSVKFLFVNAVIVSARVALIQLERWQHTVLGQENARTITDIEILDGDILKGEQVPFRIFLKKLEIPPTCESIESFYSIKYVLRIFVRSTTNHEFFGSLPIGIHRISKPDA</sequence>
<proteinExistence type="inferred from homology"/>
<comment type="similarity">
    <text evidence="1">Belongs to the VPS26 family.</text>
</comment>
<evidence type="ECO:0000313" key="3">
    <source>
        <dbReference type="Proteomes" id="UP000031668"/>
    </source>
</evidence>
<dbReference type="GO" id="GO:0006886">
    <property type="term" value="P:intracellular protein transport"/>
    <property type="evidence" value="ECO:0007669"/>
    <property type="project" value="InterPro"/>
</dbReference>